<feature type="region of interest" description="Disordered" evidence="1">
    <location>
        <begin position="529"/>
        <end position="561"/>
    </location>
</feature>
<dbReference type="GO" id="GO:0008270">
    <property type="term" value="F:zinc ion binding"/>
    <property type="evidence" value="ECO:0007669"/>
    <property type="project" value="InterPro"/>
</dbReference>
<dbReference type="PANTHER" id="PTHR38940">
    <property type="entry name" value="PLUS3 DOMAIN-CONTAINING PROTEIN"/>
    <property type="match status" value="1"/>
</dbReference>
<reference evidence="4" key="1">
    <citation type="journal article" date="2013" name="Science">
        <title>The Amborella genome and the evolution of flowering plants.</title>
        <authorList>
            <consortium name="Amborella Genome Project"/>
        </authorList>
    </citation>
    <scope>NUCLEOTIDE SEQUENCE [LARGE SCALE GENOMIC DNA]</scope>
</reference>
<organism evidence="3 4">
    <name type="scientific">Amborella trichopoda</name>
    <dbReference type="NCBI Taxonomy" id="13333"/>
    <lineage>
        <taxon>Eukaryota</taxon>
        <taxon>Viridiplantae</taxon>
        <taxon>Streptophyta</taxon>
        <taxon>Embryophyta</taxon>
        <taxon>Tracheophyta</taxon>
        <taxon>Spermatophyta</taxon>
        <taxon>Magnoliopsida</taxon>
        <taxon>Amborellales</taxon>
        <taxon>Amborellaceae</taxon>
        <taxon>Amborella</taxon>
    </lineage>
</organism>
<dbReference type="InterPro" id="IPR001878">
    <property type="entry name" value="Znf_CCHC"/>
</dbReference>
<dbReference type="OMA" id="FSESLWV"/>
<sequence>MDAALDFVGISGYSSDGSISPRRKSNCFEATELGHVLDPTHQCKRRGLSLSSGAGANAGSGEGIILTPTDPLSELVWSPEIGLKLRCANCSFSQKIPFDLSNNECNSESGKAVISQPQSGELGKCMPVCQFENDEGDQTKGMKSVKNREDPIRSLRDKDNVQEELGFNLALQKHEHTDHSKGTGSEPFTKGKNVGNPHSVSLVDLPRTFASEAAIAEGSEYHPKDLVPYLRTQNFKETEMTSIIYEDTRKIKSVPLSEAMSSPDENDVQDGLPLEDDIDVGVNDDDCRVNNIEAEVEGNDFTNVELNSLALRKEDNFHESVKSSDSGNLLVKGKRERFFEQNSLVENGKIRKLDIETPCPLSAIRQGNSFVIWISNLIKGFPKVRQDDSSASENFTNPFHDSNGHSKSLVVSKNMTDDEGCTRLNFQTLFHARYCPNENVTNIEHHNGAGKLLEPEIASKGRFNKDVSSPALGDFKNNKGALVPASNERPNRQVYHLGANDSAAKKSKDDIVKRRMNIWKDQLHYEQANLNPSSSSPQNFGFESGAAMEPQSVLEKPRSSSNLLSNKSNLFGNMWLSRFSSKSSLIKSDALESKPIERPQKCEKASISSPDCHDASITHKNTIGDQLTSMDSQMGDVYKGRQSCCPNIISKCLLEKLAKVNDTEFQTSSDHHSRSSEHYDCCNSQERRQKVLDNSEETLSVKTCKWEALKNMDPLKAKDLGSPVNLTCFYCGIKGHSLHQCSELFKSRDLLKHIKSYNVTEGSSCFCIVCMQLDHWAIACPYASSRTKSHLAIGASSSFNDTGHKRIQDTYGKDHPLTVLEKRDAPHFENDKELENCTSTRNNPMNNSKLNDMILNSTPLNKDTQERHRFSGGLKVEETTRDSVVIGKRPALSSKENVSRGNEIIQTYKNSCNLLNMRFSDVRRGMLEKIRMIRLSRSDILRWTKAPDLNFQMEGYFLRVKFGKWEEGLGGTGYRAACIAGSSQEGSSSDGSGISVSVNLGGFKCLINCPFISNQDFTEDELMAWWDATVRSNEKLPTEEELNLKLQEKMRWVNSK</sequence>
<evidence type="ECO:0000256" key="1">
    <source>
        <dbReference type="SAM" id="MobiDB-lite"/>
    </source>
</evidence>
<feature type="domain" description="Plus3" evidence="2">
    <location>
        <begin position="924"/>
        <end position="1054"/>
    </location>
</feature>
<proteinExistence type="predicted"/>
<name>W1P179_AMBTC</name>
<dbReference type="OrthoDB" id="166375at2759"/>
<dbReference type="HOGENOM" id="CLU_014709_0_0_1"/>
<dbReference type="SUPFAM" id="SSF159042">
    <property type="entry name" value="Plus3-like"/>
    <property type="match status" value="1"/>
</dbReference>
<protein>
    <recommendedName>
        <fullName evidence="2">Plus3 domain-containing protein</fullName>
    </recommendedName>
</protein>
<dbReference type="eggNOG" id="ENOG502QSEI">
    <property type="taxonomic scope" value="Eukaryota"/>
</dbReference>
<dbReference type="AlphaFoldDB" id="W1P179"/>
<gene>
    <name evidence="3" type="ORF">AMTR_s00002p00264100</name>
</gene>
<accession>W1P179</accession>
<dbReference type="PANTHER" id="PTHR38940:SF4">
    <property type="entry name" value="OS01G0775100 PROTEIN"/>
    <property type="match status" value="1"/>
</dbReference>
<dbReference type="Gene3D" id="3.90.70.200">
    <property type="entry name" value="Plus-3 domain"/>
    <property type="match status" value="1"/>
</dbReference>
<dbReference type="SMART" id="SM00719">
    <property type="entry name" value="Plus3"/>
    <property type="match status" value="1"/>
</dbReference>
<dbReference type="GO" id="GO:0003677">
    <property type="term" value="F:DNA binding"/>
    <property type="evidence" value="ECO:0007669"/>
    <property type="project" value="InterPro"/>
</dbReference>
<dbReference type="KEGG" id="atr:18429491"/>
<dbReference type="InterPro" id="IPR004343">
    <property type="entry name" value="Plus-3_dom"/>
</dbReference>
<dbReference type="Gene3D" id="4.10.60.10">
    <property type="entry name" value="Zinc finger, CCHC-type"/>
    <property type="match status" value="1"/>
</dbReference>
<evidence type="ECO:0000313" key="3">
    <source>
        <dbReference type="EMBL" id="ERN01409.1"/>
    </source>
</evidence>
<evidence type="ECO:0000313" key="4">
    <source>
        <dbReference type="Proteomes" id="UP000017836"/>
    </source>
</evidence>
<dbReference type="InterPro" id="IPR036128">
    <property type="entry name" value="Plus3-like_sf"/>
</dbReference>
<dbReference type="STRING" id="13333.W1P179"/>
<evidence type="ECO:0000259" key="2">
    <source>
        <dbReference type="PROSITE" id="PS51360"/>
    </source>
</evidence>
<dbReference type="Proteomes" id="UP000017836">
    <property type="component" value="Unassembled WGS sequence"/>
</dbReference>
<keyword evidence="4" id="KW-1185">Reference proteome</keyword>
<feature type="compositionally biased region" description="Polar residues" evidence="1">
    <location>
        <begin position="529"/>
        <end position="541"/>
    </location>
</feature>
<feature type="region of interest" description="Disordered" evidence="1">
    <location>
        <begin position="174"/>
        <end position="195"/>
    </location>
</feature>
<dbReference type="EMBL" id="KI394767">
    <property type="protein sequence ID" value="ERN01409.1"/>
    <property type="molecule type" value="Genomic_DNA"/>
</dbReference>
<dbReference type="PROSITE" id="PS51360">
    <property type="entry name" value="PLUS3"/>
    <property type="match status" value="1"/>
</dbReference>
<dbReference type="SMART" id="SM00343">
    <property type="entry name" value="ZnF_C2HC"/>
    <property type="match status" value="2"/>
</dbReference>
<dbReference type="Gramene" id="ERN01409">
    <property type="protein sequence ID" value="ERN01409"/>
    <property type="gene ID" value="AMTR_s00002p00264100"/>
</dbReference>
<dbReference type="Pfam" id="PF03126">
    <property type="entry name" value="Plus-3"/>
    <property type="match status" value="1"/>
</dbReference>